<keyword evidence="1" id="KW-0067">ATP-binding</keyword>
<sequence>MPGATLDELDLKVFEREFLPSAVAPEVLRENGRSIPEQLAALHLASPDAVPNVAGLLILGREPTTYLPGAYVQFLRVDGTELTDPIVDRKEITGPLPEVLRRMDEITTAHIHVATTVAGASVERRAPDYPMAALQQLLRNAAIHRNYETSNAPLQWYWFSDRIEIHNPGGLFGRATPQTFGKPGGNDYRNPTVAAALYQLGFVQRFGMGVPLARKACKDNGNPEPEFILEPSTFGVIVRARV</sequence>
<protein>
    <submittedName>
        <fullName evidence="1">ATP-binding protein</fullName>
    </submittedName>
</protein>
<accession>A0ABT5EJ28</accession>
<comment type="caution">
    <text evidence="1">The sequence shown here is derived from an EMBL/GenBank/DDBJ whole genome shotgun (WGS) entry which is preliminary data.</text>
</comment>
<name>A0ABT5EJ28_9BACT</name>
<dbReference type="Proteomes" id="UP001221411">
    <property type="component" value="Unassembled WGS sequence"/>
</dbReference>
<dbReference type="EMBL" id="JAQNDO010000001">
    <property type="protein sequence ID" value="MDC0741826.1"/>
    <property type="molecule type" value="Genomic_DNA"/>
</dbReference>
<keyword evidence="1" id="KW-0547">Nucleotide-binding</keyword>
<dbReference type="RefSeq" id="WP_271917158.1">
    <property type="nucleotide sequence ID" value="NZ_JAQNDO010000001.1"/>
</dbReference>
<evidence type="ECO:0000313" key="2">
    <source>
        <dbReference type="Proteomes" id="UP001221411"/>
    </source>
</evidence>
<dbReference type="Gene3D" id="3.30.565.60">
    <property type="match status" value="1"/>
</dbReference>
<dbReference type="GO" id="GO:0005524">
    <property type="term" value="F:ATP binding"/>
    <property type="evidence" value="ECO:0007669"/>
    <property type="project" value="UniProtKB-KW"/>
</dbReference>
<reference evidence="1 2" key="1">
    <citation type="submission" date="2022-11" db="EMBL/GenBank/DDBJ databases">
        <title>Minimal conservation of predation-associated metabolite biosynthetic gene clusters underscores biosynthetic potential of Myxococcota including descriptions for ten novel species: Archangium lansinium sp. nov., Myxococcus landrumus sp. nov., Nannocystis bai.</title>
        <authorList>
            <person name="Ahearne A."/>
            <person name="Stevens C."/>
            <person name="Dowd S."/>
        </authorList>
    </citation>
    <scope>NUCLEOTIDE SEQUENCE [LARGE SCALE GENOMIC DNA]</scope>
    <source>
        <strain evidence="1 2">RJM3</strain>
    </source>
</reference>
<dbReference type="Pfam" id="PF13749">
    <property type="entry name" value="HATPase_c_4"/>
    <property type="match status" value="1"/>
</dbReference>
<gene>
    <name evidence="1" type="ORF">POL67_10745</name>
</gene>
<keyword evidence="2" id="KW-1185">Reference proteome</keyword>
<dbReference type="PANTHER" id="PTHR30595:SF6">
    <property type="entry name" value="SCHLAFEN ALBA-2 DOMAIN-CONTAINING PROTEIN"/>
    <property type="match status" value="1"/>
</dbReference>
<dbReference type="InterPro" id="IPR038475">
    <property type="entry name" value="RecG_C_sf"/>
</dbReference>
<dbReference type="PANTHER" id="PTHR30595">
    <property type="entry name" value="GLPR-RELATED TRANSCRIPTIONAL REPRESSOR"/>
    <property type="match status" value="1"/>
</dbReference>
<evidence type="ECO:0000313" key="1">
    <source>
        <dbReference type="EMBL" id="MDC0741826.1"/>
    </source>
</evidence>
<proteinExistence type="predicted"/>
<organism evidence="1 2">
    <name type="scientific">Polyangium mundeleinium</name>
    <dbReference type="NCBI Taxonomy" id="2995306"/>
    <lineage>
        <taxon>Bacteria</taxon>
        <taxon>Pseudomonadati</taxon>
        <taxon>Myxococcota</taxon>
        <taxon>Polyangia</taxon>
        <taxon>Polyangiales</taxon>
        <taxon>Polyangiaceae</taxon>
        <taxon>Polyangium</taxon>
    </lineage>
</organism>